<protein>
    <submittedName>
        <fullName evidence="8">MFS transporter</fullName>
    </submittedName>
</protein>
<dbReference type="CDD" id="cd06173">
    <property type="entry name" value="MFS_MefA_like"/>
    <property type="match status" value="1"/>
</dbReference>
<keyword evidence="5 6" id="KW-0472">Membrane</keyword>
<feature type="domain" description="Major facilitator superfamily (MFS) profile" evidence="7">
    <location>
        <begin position="24"/>
        <end position="421"/>
    </location>
</feature>
<proteinExistence type="predicted"/>
<feature type="transmembrane region" description="Helical" evidence="6">
    <location>
        <begin position="367"/>
        <end position="391"/>
    </location>
</feature>
<feature type="transmembrane region" description="Helical" evidence="6">
    <location>
        <begin position="52"/>
        <end position="79"/>
    </location>
</feature>
<reference evidence="9" key="1">
    <citation type="journal article" date="2019" name="Int. J. Syst. Evol. Microbiol.">
        <title>The Global Catalogue of Microorganisms (GCM) 10K type strain sequencing project: providing services to taxonomists for standard genome sequencing and annotation.</title>
        <authorList>
            <consortium name="The Broad Institute Genomics Platform"/>
            <consortium name="The Broad Institute Genome Sequencing Center for Infectious Disease"/>
            <person name="Wu L."/>
            <person name="Ma J."/>
        </authorList>
    </citation>
    <scope>NUCLEOTIDE SEQUENCE [LARGE SCALE GENOMIC DNA]</scope>
    <source>
        <strain evidence="9">JCM 4957</strain>
    </source>
</reference>
<evidence type="ECO:0000259" key="7">
    <source>
        <dbReference type="PROSITE" id="PS50850"/>
    </source>
</evidence>
<dbReference type="Pfam" id="PF07690">
    <property type="entry name" value="MFS_1"/>
    <property type="match status" value="1"/>
</dbReference>
<keyword evidence="3 6" id="KW-0812">Transmembrane</keyword>
<keyword evidence="9" id="KW-1185">Reference proteome</keyword>
<dbReference type="SUPFAM" id="SSF103473">
    <property type="entry name" value="MFS general substrate transporter"/>
    <property type="match status" value="1"/>
</dbReference>
<dbReference type="PROSITE" id="PS50850">
    <property type="entry name" value="MFS"/>
    <property type="match status" value="1"/>
</dbReference>
<feature type="transmembrane region" description="Helical" evidence="6">
    <location>
        <begin position="269"/>
        <end position="291"/>
    </location>
</feature>
<feature type="transmembrane region" description="Helical" evidence="6">
    <location>
        <begin position="25"/>
        <end position="46"/>
    </location>
</feature>
<dbReference type="InterPro" id="IPR020846">
    <property type="entry name" value="MFS_dom"/>
</dbReference>
<name>A0ABQ2ZGL1_9ACTN</name>
<comment type="subcellular location">
    <subcellularLocation>
        <location evidence="1">Cell membrane</location>
        <topology evidence="1">Multi-pass membrane protein</topology>
    </subcellularLocation>
</comment>
<feature type="transmembrane region" description="Helical" evidence="6">
    <location>
        <begin position="303"/>
        <end position="322"/>
    </location>
</feature>
<dbReference type="RefSeq" id="WP_190197593.1">
    <property type="nucleotide sequence ID" value="NZ_BMWE01000005.1"/>
</dbReference>
<feature type="transmembrane region" description="Helical" evidence="6">
    <location>
        <begin position="240"/>
        <end position="263"/>
    </location>
</feature>
<evidence type="ECO:0000256" key="5">
    <source>
        <dbReference type="ARBA" id="ARBA00023136"/>
    </source>
</evidence>
<accession>A0ABQ2ZGL1</accession>
<feature type="transmembrane region" description="Helical" evidence="6">
    <location>
        <begin position="397"/>
        <end position="415"/>
    </location>
</feature>
<feature type="transmembrane region" description="Helical" evidence="6">
    <location>
        <begin position="328"/>
        <end position="355"/>
    </location>
</feature>
<evidence type="ECO:0000256" key="6">
    <source>
        <dbReference type="SAM" id="Phobius"/>
    </source>
</evidence>
<gene>
    <name evidence="8" type="ORF">GCM10010384_22430</name>
</gene>
<evidence type="ECO:0000313" key="9">
    <source>
        <dbReference type="Proteomes" id="UP000653308"/>
    </source>
</evidence>
<evidence type="ECO:0000256" key="2">
    <source>
        <dbReference type="ARBA" id="ARBA00022475"/>
    </source>
</evidence>
<evidence type="ECO:0000313" key="8">
    <source>
        <dbReference type="EMBL" id="GGY15988.1"/>
    </source>
</evidence>
<dbReference type="EMBL" id="BMWE01000005">
    <property type="protein sequence ID" value="GGY15988.1"/>
    <property type="molecule type" value="Genomic_DNA"/>
</dbReference>
<organism evidence="8 9">
    <name type="scientific">Streptomyces djakartensis</name>
    <dbReference type="NCBI Taxonomy" id="68193"/>
    <lineage>
        <taxon>Bacteria</taxon>
        <taxon>Bacillati</taxon>
        <taxon>Actinomycetota</taxon>
        <taxon>Actinomycetes</taxon>
        <taxon>Kitasatosporales</taxon>
        <taxon>Streptomycetaceae</taxon>
        <taxon>Streptomyces</taxon>
    </lineage>
</organism>
<sequence length="433" mass="45133">MQSTAGDPQDESARPRSLLARNRPFLLLWSGESISLLGSEISVVALPSLAVLVFGSGAVGVGMLVALQWLPFVLLAPVMGVVTDRLRRRPLMLVANMARFVILGSLPLAAVLDRLTVPHLYLAALLKGVFDVVFQVAYQAYMPQLLDRADLVDGNVKTQLSRSFALVAGRSIGGALVGLIGAARAVAADAASYVVAAATLLFIRQPESPPTPSQRGVSAALKDIRDSMPMALGNRVVRHLMLMATFGNMGGSLALAMVIVYAYEDLHLSSGQLGLALSLGGAAVLLGAAMSQRINERLGMGRSLVLTHAMLALAFLLLPTAVLGGTTFGFAIIVVSQAISNFTMPVTNVAVMTLIQKATPSDMLGRVTGVALPFVWGANALGPVVGTAVAAATGNTAAFLLSSLLAGTAVLWILVGGLHRLTDEVPEQLRVSA</sequence>
<evidence type="ECO:0000256" key="3">
    <source>
        <dbReference type="ARBA" id="ARBA00022692"/>
    </source>
</evidence>
<keyword evidence="2" id="KW-1003">Cell membrane</keyword>
<dbReference type="InterPro" id="IPR011701">
    <property type="entry name" value="MFS"/>
</dbReference>
<evidence type="ECO:0000256" key="4">
    <source>
        <dbReference type="ARBA" id="ARBA00022989"/>
    </source>
</evidence>
<dbReference type="Proteomes" id="UP000653308">
    <property type="component" value="Unassembled WGS sequence"/>
</dbReference>
<dbReference type="Gene3D" id="1.20.1250.20">
    <property type="entry name" value="MFS general substrate transporter like domains"/>
    <property type="match status" value="1"/>
</dbReference>
<comment type="caution">
    <text evidence="8">The sequence shown here is derived from an EMBL/GenBank/DDBJ whole genome shotgun (WGS) entry which is preliminary data.</text>
</comment>
<keyword evidence="4 6" id="KW-1133">Transmembrane helix</keyword>
<evidence type="ECO:0000256" key="1">
    <source>
        <dbReference type="ARBA" id="ARBA00004651"/>
    </source>
</evidence>
<dbReference type="InterPro" id="IPR036259">
    <property type="entry name" value="MFS_trans_sf"/>
</dbReference>
<dbReference type="PANTHER" id="PTHR23513">
    <property type="entry name" value="INTEGRAL MEMBRANE EFFLUX PROTEIN-RELATED"/>
    <property type="match status" value="1"/>
</dbReference>
<feature type="transmembrane region" description="Helical" evidence="6">
    <location>
        <begin position="91"/>
        <end position="112"/>
    </location>
</feature>
<dbReference type="PANTHER" id="PTHR23513:SF6">
    <property type="entry name" value="MAJOR FACILITATOR SUPERFAMILY ASSOCIATED DOMAIN-CONTAINING PROTEIN"/>
    <property type="match status" value="1"/>
</dbReference>